<dbReference type="InterPro" id="IPR021765">
    <property type="entry name" value="UstYa-like"/>
</dbReference>
<comment type="pathway">
    <text evidence="1">Mycotoxin biosynthesis.</text>
</comment>
<name>A0A6A7ARC5_9PLEO</name>
<dbReference type="OrthoDB" id="3687641at2759"/>
<keyword evidence="4" id="KW-0812">Transmembrane</keyword>
<comment type="similarity">
    <text evidence="3">Belongs to the ustYa family.</text>
</comment>
<accession>A0A6A7ARC5</accession>
<dbReference type="Pfam" id="PF11807">
    <property type="entry name" value="UstYa"/>
    <property type="match status" value="1"/>
</dbReference>
<evidence type="ECO:0000256" key="1">
    <source>
        <dbReference type="ARBA" id="ARBA00004685"/>
    </source>
</evidence>
<evidence type="ECO:0000256" key="2">
    <source>
        <dbReference type="ARBA" id="ARBA00023002"/>
    </source>
</evidence>
<evidence type="ECO:0000313" key="6">
    <source>
        <dbReference type="Proteomes" id="UP000799423"/>
    </source>
</evidence>
<dbReference type="GO" id="GO:0016491">
    <property type="term" value="F:oxidoreductase activity"/>
    <property type="evidence" value="ECO:0007669"/>
    <property type="project" value="UniProtKB-KW"/>
</dbReference>
<keyword evidence="6" id="KW-1185">Reference proteome</keyword>
<proteinExistence type="inferred from homology"/>
<evidence type="ECO:0000313" key="5">
    <source>
        <dbReference type="EMBL" id="KAF2845811.1"/>
    </source>
</evidence>
<organism evidence="5 6">
    <name type="scientific">Plenodomus tracheiphilus IPT5</name>
    <dbReference type="NCBI Taxonomy" id="1408161"/>
    <lineage>
        <taxon>Eukaryota</taxon>
        <taxon>Fungi</taxon>
        <taxon>Dikarya</taxon>
        <taxon>Ascomycota</taxon>
        <taxon>Pezizomycotina</taxon>
        <taxon>Dothideomycetes</taxon>
        <taxon>Pleosporomycetidae</taxon>
        <taxon>Pleosporales</taxon>
        <taxon>Pleosporineae</taxon>
        <taxon>Leptosphaeriaceae</taxon>
        <taxon>Plenodomus</taxon>
    </lineage>
</organism>
<dbReference type="PANTHER" id="PTHR33365:SF11">
    <property type="entry name" value="TAT PATHWAY SIGNAL SEQUENCE"/>
    <property type="match status" value="1"/>
</dbReference>
<dbReference type="PANTHER" id="PTHR33365">
    <property type="entry name" value="YALI0B05434P"/>
    <property type="match status" value="1"/>
</dbReference>
<evidence type="ECO:0000256" key="4">
    <source>
        <dbReference type="SAM" id="Phobius"/>
    </source>
</evidence>
<dbReference type="AlphaFoldDB" id="A0A6A7ARC5"/>
<evidence type="ECO:0008006" key="7">
    <source>
        <dbReference type="Google" id="ProtNLM"/>
    </source>
</evidence>
<evidence type="ECO:0000256" key="3">
    <source>
        <dbReference type="ARBA" id="ARBA00035112"/>
    </source>
</evidence>
<dbReference type="Proteomes" id="UP000799423">
    <property type="component" value="Unassembled WGS sequence"/>
</dbReference>
<feature type="transmembrane region" description="Helical" evidence="4">
    <location>
        <begin position="67"/>
        <end position="89"/>
    </location>
</feature>
<keyword evidence="4" id="KW-0472">Membrane</keyword>
<keyword evidence="2" id="KW-0560">Oxidoreductase</keyword>
<reference evidence="5" key="1">
    <citation type="submission" date="2020-01" db="EMBL/GenBank/DDBJ databases">
        <authorList>
            <consortium name="DOE Joint Genome Institute"/>
            <person name="Haridas S."/>
            <person name="Albert R."/>
            <person name="Binder M."/>
            <person name="Bloem J."/>
            <person name="Labutti K."/>
            <person name="Salamov A."/>
            <person name="Andreopoulos B."/>
            <person name="Baker S.E."/>
            <person name="Barry K."/>
            <person name="Bills G."/>
            <person name="Bluhm B.H."/>
            <person name="Cannon C."/>
            <person name="Castanera R."/>
            <person name="Culley D.E."/>
            <person name="Daum C."/>
            <person name="Ezra D."/>
            <person name="Gonzalez J.B."/>
            <person name="Henrissat B."/>
            <person name="Kuo A."/>
            <person name="Liang C."/>
            <person name="Lipzen A."/>
            <person name="Lutzoni F."/>
            <person name="Magnuson J."/>
            <person name="Mondo S."/>
            <person name="Nolan M."/>
            <person name="Ohm R."/>
            <person name="Pangilinan J."/>
            <person name="Park H.-J."/>
            <person name="Ramirez L."/>
            <person name="Alfaro M."/>
            <person name="Sun H."/>
            <person name="Tritt A."/>
            <person name="Yoshinaga Y."/>
            <person name="Zwiers L.-H."/>
            <person name="Turgeon B.G."/>
            <person name="Goodwin S.B."/>
            <person name="Spatafora J.W."/>
            <person name="Crous P.W."/>
            <person name="Grigoriev I.V."/>
        </authorList>
    </citation>
    <scope>NUCLEOTIDE SEQUENCE</scope>
    <source>
        <strain evidence="5">IPT5</strain>
    </source>
</reference>
<dbReference type="GO" id="GO:0043386">
    <property type="term" value="P:mycotoxin biosynthetic process"/>
    <property type="evidence" value="ECO:0007669"/>
    <property type="project" value="InterPro"/>
</dbReference>
<dbReference type="EMBL" id="MU006342">
    <property type="protein sequence ID" value="KAF2845811.1"/>
    <property type="molecule type" value="Genomic_DNA"/>
</dbReference>
<sequence length="270" mass="30825">MSDLISSVIPYTRVLPLFTSQILSQDKECSYDPPFRMQLFLWSKPERHQYDLVQDDKDGRSQPQLKYSLWLSILKAAFVCLLAVASFFIGRETTTKSTQNNLGFGKVYRRFEYNRTFGEPPSELSDAAWASLFPKHGGFFVHPELAPKRSAFSVFHQMHCLDELRHGFYVLHDQVQAYSKVTSDRAASKRALQDHSLGHIRHCIDLLRQSLMCNADLTVELKDEQLGGVTGFGTVHHCVDWSELLDWMPTWEGIDAPPLAEVSHHKRAGV</sequence>
<gene>
    <name evidence="5" type="ORF">T440DRAFT_258355</name>
</gene>
<keyword evidence="4" id="KW-1133">Transmembrane helix</keyword>
<protein>
    <recommendedName>
        <fullName evidence="7">Tat pathway signal sequence</fullName>
    </recommendedName>
</protein>